<dbReference type="SMART" id="SM00944">
    <property type="entry name" value="Pro-kuma_activ"/>
    <property type="match status" value="1"/>
</dbReference>
<feature type="active site" description="Charge relay system" evidence="15">
    <location>
        <position position="498"/>
    </location>
</feature>
<proteinExistence type="predicted"/>
<dbReference type="GO" id="GO:0005576">
    <property type="term" value="C:extracellular region"/>
    <property type="evidence" value="ECO:0007669"/>
    <property type="project" value="UniProtKB-SubCell"/>
</dbReference>
<evidence type="ECO:0000313" key="19">
    <source>
        <dbReference type="Proteomes" id="UP000664521"/>
    </source>
</evidence>
<evidence type="ECO:0000256" key="7">
    <source>
        <dbReference type="ARBA" id="ARBA00022723"/>
    </source>
</evidence>
<dbReference type="InterPro" id="IPR036852">
    <property type="entry name" value="Peptidase_S8/S53_dom_sf"/>
</dbReference>
<dbReference type="InterPro" id="IPR030400">
    <property type="entry name" value="Sedolisin_dom"/>
</dbReference>
<comment type="caution">
    <text evidence="18">The sequence shown here is derived from an EMBL/GenBank/DDBJ whole genome shotgun (WGS) entry which is preliminary data.</text>
</comment>
<keyword evidence="8 16" id="KW-0732">Signal</keyword>
<evidence type="ECO:0000256" key="1">
    <source>
        <dbReference type="ARBA" id="ARBA00001910"/>
    </source>
</evidence>
<evidence type="ECO:0000256" key="15">
    <source>
        <dbReference type="PROSITE-ProRule" id="PRU01032"/>
    </source>
</evidence>
<feature type="active site" description="Charge relay system" evidence="15">
    <location>
        <position position="281"/>
    </location>
</feature>
<dbReference type="PANTHER" id="PTHR14218">
    <property type="entry name" value="PROTEASE S8 TRIPEPTIDYL PEPTIDASE I CLN2"/>
    <property type="match status" value="1"/>
</dbReference>
<comment type="subcellular location">
    <subcellularLocation>
        <location evidence="3">Secreted</location>
        <location evidence="3">Extracellular space</location>
    </subcellularLocation>
</comment>
<dbReference type="GO" id="GO:0006508">
    <property type="term" value="P:proteolysis"/>
    <property type="evidence" value="ECO:0007669"/>
    <property type="project" value="UniProtKB-KW"/>
</dbReference>
<dbReference type="EC" id="3.4.14.10" evidence="4"/>
<dbReference type="Pfam" id="PF09286">
    <property type="entry name" value="Pro-kuma_activ"/>
    <property type="match status" value="1"/>
</dbReference>
<evidence type="ECO:0000256" key="5">
    <source>
        <dbReference type="ARBA" id="ARBA00022525"/>
    </source>
</evidence>
<protein>
    <recommendedName>
        <fullName evidence="4">tripeptidyl-peptidase II</fullName>
        <ecNumber evidence="4">3.4.14.10</ecNumber>
    </recommendedName>
</protein>
<reference evidence="18" key="1">
    <citation type="submission" date="2021-03" db="EMBL/GenBank/DDBJ databases">
        <authorList>
            <person name="Tagirdzhanova G."/>
        </authorList>
    </citation>
    <scope>NUCLEOTIDE SEQUENCE</scope>
</reference>
<evidence type="ECO:0000256" key="6">
    <source>
        <dbReference type="ARBA" id="ARBA00022670"/>
    </source>
</evidence>
<feature type="chain" id="PRO_5034757163" description="tripeptidyl-peptidase II" evidence="16">
    <location>
        <begin position="23"/>
        <end position="598"/>
    </location>
</feature>
<dbReference type="GO" id="GO:0008240">
    <property type="term" value="F:tripeptidyl-peptidase activity"/>
    <property type="evidence" value="ECO:0007669"/>
    <property type="project" value="UniProtKB-EC"/>
</dbReference>
<feature type="binding site" evidence="15">
    <location>
        <position position="541"/>
    </location>
    <ligand>
        <name>Ca(2+)</name>
        <dbReference type="ChEBI" id="CHEBI:29108"/>
    </ligand>
</feature>
<keyword evidence="13" id="KW-0865">Zymogen</keyword>
<evidence type="ECO:0000259" key="17">
    <source>
        <dbReference type="PROSITE" id="PS51695"/>
    </source>
</evidence>
<dbReference type="GO" id="GO:0004252">
    <property type="term" value="F:serine-type endopeptidase activity"/>
    <property type="evidence" value="ECO:0007669"/>
    <property type="project" value="UniProtKB-UniRule"/>
</dbReference>
<keyword evidence="11 15" id="KW-0106">Calcium</keyword>
<keyword evidence="7 15" id="KW-0479">Metal-binding</keyword>
<dbReference type="GO" id="GO:0046872">
    <property type="term" value="F:metal ion binding"/>
    <property type="evidence" value="ECO:0007669"/>
    <property type="project" value="UniProtKB-UniRule"/>
</dbReference>
<dbReference type="EMBL" id="CAJPDS010000108">
    <property type="protein sequence ID" value="CAF9938057.1"/>
    <property type="molecule type" value="Genomic_DNA"/>
</dbReference>
<dbReference type="AlphaFoldDB" id="A0A8H3GB74"/>
<dbReference type="InterPro" id="IPR015366">
    <property type="entry name" value="S53_propep"/>
</dbReference>
<keyword evidence="14" id="KW-0325">Glycoprotein</keyword>
<name>A0A8H3GB74_9LECA</name>
<keyword evidence="5" id="KW-0964">Secreted</keyword>
<dbReference type="Proteomes" id="UP000664521">
    <property type="component" value="Unassembled WGS sequence"/>
</dbReference>
<accession>A0A8H3GB74</accession>
<dbReference type="SUPFAM" id="SSF54897">
    <property type="entry name" value="Protease propeptides/inhibitors"/>
    <property type="match status" value="1"/>
</dbReference>
<keyword evidence="10 15" id="KW-0720">Serine protease</keyword>
<comment type="catalytic activity">
    <reaction evidence="1">
        <text>Release of an N-terminal tripeptide from a polypeptide.</text>
        <dbReference type="EC" id="3.4.14.10"/>
    </reaction>
</comment>
<keyword evidence="19" id="KW-1185">Reference proteome</keyword>
<dbReference type="Gene3D" id="3.40.50.200">
    <property type="entry name" value="Peptidase S8/S53 domain"/>
    <property type="match status" value="1"/>
</dbReference>
<gene>
    <name evidence="18" type="ORF">HETSPECPRED_000753</name>
</gene>
<evidence type="ECO:0000256" key="13">
    <source>
        <dbReference type="ARBA" id="ARBA00023145"/>
    </source>
</evidence>
<dbReference type="InterPro" id="IPR050819">
    <property type="entry name" value="Tripeptidyl-peptidase_I"/>
</dbReference>
<dbReference type="OrthoDB" id="409122at2759"/>
<evidence type="ECO:0000256" key="10">
    <source>
        <dbReference type="ARBA" id="ARBA00022825"/>
    </source>
</evidence>
<keyword evidence="9 15" id="KW-0378">Hydrolase</keyword>
<feature type="binding site" evidence="15">
    <location>
        <position position="578"/>
    </location>
    <ligand>
        <name>Ca(2+)</name>
        <dbReference type="ChEBI" id="CHEBI:29108"/>
    </ligand>
</feature>
<dbReference type="CDD" id="cd04056">
    <property type="entry name" value="Peptidases_S53"/>
    <property type="match status" value="1"/>
</dbReference>
<comment type="function">
    <text evidence="2">Secreted tripeptidyl-peptidase which degrades proteins at acidic pHs and is involved in virulence.</text>
</comment>
<evidence type="ECO:0000256" key="14">
    <source>
        <dbReference type="ARBA" id="ARBA00023180"/>
    </source>
</evidence>
<feature type="signal peptide" evidence="16">
    <location>
        <begin position="1"/>
        <end position="22"/>
    </location>
</feature>
<dbReference type="PANTHER" id="PTHR14218:SF34">
    <property type="entry name" value="TRIPEPTIDYL-PEPTIDASE SED4"/>
    <property type="match status" value="1"/>
</dbReference>
<feature type="active site" description="Charge relay system" evidence="15">
    <location>
        <position position="277"/>
    </location>
</feature>
<feature type="binding site" evidence="15">
    <location>
        <position position="576"/>
    </location>
    <ligand>
        <name>Ca(2+)</name>
        <dbReference type="ChEBI" id="CHEBI:29108"/>
    </ligand>
</feature>
<comment type="cofactor">
    <cofactor evidence="15">
        <name>Ca(2+)</name>
        <dbReference type="ChEBI" id="CHEBI:29108"/>
    </cofactor>
    <text evidence="15">Binds 1 Ca(2+) ion per subunit.</text>
</comment>
<sequence>MLSTLTLSAAAIACLFSYPTLAAIHERSTATNWKQVATPSDDTSVTLKIGLREQNLDQLEALIYAVSTPGSSEYGRYMEGDQIEELLQPSELSNDAVTSWLQQAGIEQISSDGRWVTFQSDVGTVNQLLETRFNYYEVNGVQKLRTNAYSVPDELVRFVDLIVPTTYFGVSNSMAPVRAPLKPRQAASDLATLANSTCSDLVTPDCLHKMYNIPANYTPSPDSQSKLAFANFLNQSARADDLYKFEDAFGIPRQGFAVEFINGGTQSQTIDYENRDEANLDLQMLMGIAHGLPITSYSTGGAAPIVTDNMYDGSDLTSEAWLEYFSYILSLPNSAIPQVISHSYGDEEQSVPEAYARRVCNQIGQLGLRGVSVLASSGDSGLGGSCESNTGSKAPRFTPIFPASCPYTTAVGGTQAMYPEIGWNASGGGFSDYFAQPPYQAAFVNDYIDSKIQPDTLDYLSQFFNPRGRAYPDLAAHSAYPYIATFSNDYLYPNGGTSASAPIVAAIIGLLNDLRLSRGEPTLGFLNPWLYAKGFEGLGDVVEGSVGGCDGTDLHSGTSVEGAPVIPYGRWNATVGWDPVTGLGRPDFGRMREVLGAL</sequence>
<evidence type="ECO:0000256" key="8">
    <source>
        <dbReference type="ARBA" id="ARBA00022729"/>
    </source>
</evidence>
<feature type="domain" description="Peptidase S53" evidence="17">
    <location>
        <begin position="201"/>
        <end position="598"/>
    </location>
</feature>
<dbReference type="InterPro" id="IPR000209">
    <property type="entry name" value="Peptidase_S8/S53_dom"/>
</dbReference>
<evidence type="ECO:0000256" key="3">
    <source>
        <dbReference type="ARBA" id="ARBA00004239"/>
    </source>
</evidence>
<evidence type="ECO:0000313" key="18">
    <source>
        <dbReference type="EMBL" id="CAF9938057.1"/>
    </source>
</evidence>
<evidence type="ECO:0000256" key="11">
    <source>
        <dbReference type="ARBA" id="ARBA00022837"/>
    </source>
</evidence>
<evidence type="ECO:0000256" key="16">
    <source>
        <dbReference type="SAM" id="SignalP"/>
    </source>
</evidence>
<feature type="binding site" evidence="15">
    <location>
        <position position="540"/>
    </location>
    <ligand>
        <name>Ca(2+)</name>
        <dbReference type="ChEBI" id="CHEBI:29108"/>
    </ligand>
</feature>
<dbReference type="Pfam" id="PF00082">
    <property type="entry name" value="Peptidase_S8"/>
    <property type="match status" value="1"/>
</dbReference>
<dbReference type="PROSITE" id="PS00138">
    <property type="entry name" value="SUBTILASE_SER"/>
    <property type="match status" value="1"/>
</dbReference>
<evidence type="ECO:0000256" key="4">
    <source>
        <dbReference type="ARBA" id="ARBA00012462"/>
    </source>
</evidence>
<organism evidence="18 19">
    <name type="scientific">Heterodermia speciosa</name>
    <dbReference type="NCBI Taxonomy" id="116794"/>
    <lineage>
        <taxon>Eukaryota</taxon>
        <taxon>Fungi</taxon>
        <taxon>Dikarya</taxon>
        <taxon>Ascomycota</taxon>
        <taxon>Pezizomycotina</taxon>
        <taxon>Lecanoromycetes</taxon>
        <taxon>OSLEUM clade</taxon>
        <taxon>Lecanoromycetidae</taxon>
        <taxon>Caliciales</taxon>
        <taxon>Physciaceae</taxon>
        <taxon>Heterodermia</taxon>
    </lineage>
</organism>
<dbReference type="FunFam" id="3.40.50.200:FF:000015">
    <property type="entry name" value="Tripeptidyl peptidase A"/>
    <property type="match status" value="1"/>
</dbReference>
<keyword evidence="6 15" id="KW-0645">Protease</keyword>
<evidence type="ECO:0000256" key="12">
    <source>
        <dbReference type="ARBA" id="ARBA00023026"/>
    </source>
</evidence>
<dbReference type="InterPro" id="IPR023828">
    <property type="entry name" value="Peptidase_S8_Ser-AS"/>
</dbReference>
<evidence type="ECO:0000256" key="9">
    <source>
        <dbReference type="ARBA" id="ARBA00022801"/>
    </source>
</evidence>
<dbReference type="SUPFAM" id="SSF52743">
    <property type="entry name" value="Subtilisin-like"/>
    <property type="match status" value="1"/>
</dbReference>
<keyword evidence="12" id="KW-0843">Virulence</keyword>
<dbReference type="CDD" id="cd11377">
    <property type="entry name" value="Pro-peptidase_S53"/>
    <property type="match status" value="1"/>
</dbReference>
<dbReference type="PROSITE" id="PS51695">
    <property type="entry name" value="SEDOLISIN"/>
    <property type="match status" value="1"/>
</dbReference>
<evidence type="ECO:0000256" key="2">
    <source>
        <dbReference type="ARBA" id="ARBA00002451"/>
    </source>
</evidence>